<evidence type="ECO:0000256" key="6">
    <source>
        <dbReference type="HAMAP-Rule" id="MF_01877"/>
    </source>
</evidence>
<comment type="catalytic activity">
    <reaction evidence="6">
        <text>cytidine(1402) in 16S rRNA + S-adenosyl-L-methionine = 2'-O-methylcytidine(1402) in 16S rRNA + S-adenosyl-L-homocysteine + H(+)</text>
        <dbReference type="Rhea" id="RHEA:42924"/>
        <dbReference type="Rhea" id="RHEA-COMP:10285"/>
        <dbReference type="Rhea" id="RHEA-COMP:10286"/>
        <dbReference type="ChEBI" id="CHEBI:15378"/>
        <dbReference type="ChEBI" id="CHEBI:57856"/>
        <dbReference type="ChEBI" id="CHEBI:59789"/>
        <dbReference type="ChEBI" id="CHEBI:74495"/>
        <dbReference type="ChEBI" id="CHEBI:82748"/>
        <dbReference type="EC" id="2.1.1.198"/>
    </reaction>
</comment>
<sequence>MLTFVPTPLGNLQDITYRSLSVFESATLFLCEDTRVTRHLLELLHKRGLMERLPEADFLSFNEHNGPARLDEVGTRLEAENVVYVSDAGMPAISDPGQLLVRYCQEREIAYDVLPGPSAVTVAYAASGFESGRFLFYGFLPHKGRERREALEELLRSPWDSVLYEAPHRLERLLEEIVSRDPDRELFAAKELSKKHQRYYRGSARVLLERLRAENAFRGEWVVIIAGAKDSAPALYQEDIRSMDLPPKVKAKLLAKLLGGSVSQWYQELCQKK</sequence>
<evidence type="ECO:0000313" key="8">
    <source>
        <dbReference type="EMBL" id="ADV47099.1"/>
    </source>
</evidence>
<dbReference type="Gene3D" id="3.30.950.10">
    <property type="entry name" value="Methyltransferase, Cobalt-precorrin-4 Transmethylase, Domain 2"/>
    <property type="match status" value="1"/>
</dbReference>
<protein>
    <recommendedName>
        <fullName evidence="6">Ribosomal RNA small subunit methyltransferase I</fullName>
        <ecNumber evidence="6">2.1.1.198</ecNumber>
    </recommendedName>
    <alternativeName>
        <fullName evidence="6">16S rRNA 2'-O-ribose C1402 methyltransferase</fullName>
    </alternativeName>
    <alternativeName>
        <fullName evidence="6">rRNA (cytidine-2'-O-)-methyltransferase RsmI</fullName>
    </alternativeName>
</protein>
<dbReference type="PANTHER" id="PTHR46111">
    <property type="entry name" value="RIBOSOMAL RNA SMALL SUBUNIT METHYLTRANSFERASE I"/>
    <property type="match status" value="1"/>
</dbReference>
<dbReference type="GO" id="GO:0070677">
    <property type="term" value="F:rRNA (cytosine-2'-O-)-methyltransferase activity"/>
    <property type="evidence" value="ECO:0007669"/>
    <property type="project" value="UniProtKB-UniRule"/>
</dbReference>
<keyword evidence="2 6" id="KW-0698">rRNA processing</keyword>
<dbReference type="InterPro" id="IPR014776">
    <property type="entry name" value="4pyrrole_Mease_sub2"/>
</dbReference>
<evidence type="ECO:0000259" key="7">
    <source>
        <dbReference type="Pfam" id="PF00590"/>
    </source>
</evidence>
<keyword evidence="5 6" id="KW-0949">S-adenosyl-L-methionine</keyword>
<dbReference type="Pfam" id="PF00590">
    <property type="entry name" value="TP_methylase"/>
    <property type="match status" value="1"/>
</dbReference>
<keyword evidence="1 6" id="KW-0963">Cytoplasm</keyword>
<organism evidence="8 9">
    <name type="scientific">Nitratifractor salsuginis (strain DSM 16511 / JCM 12458 / E9I37-1)</name>
    <dbReference type="NCBI Taxonomy" id="749222"/>
    <lineage>
        <taxon>Bacteria</taxon>
        <taxon>Pseudomonadati</taxon>
        <taxon>Campylobacterota</taxon>
        <taxon>Epsilonproteobacteria</taxon>
        <taxon>Campylobacterales</taxon>
        <taxon>Sulfurovaceae</taxon>
        <taxon>Nitratifractor</taxon>
    </lineage>
</organism>
<proteinExistence type="inferred from homology"/>
<comment type="function">
    <text evidence="6">Catalyzes the 2'-O-methylation of the ribose of cytidine 1402 (C1402) in 16S rRNA.</text>
</comment>
<keyword evidence="4 6" id="KW-0808">Transferase</keyword>
<dbReference type="GO" id="GO:0005737">
    <property type="term" value="C:cytoplasm"/>
    <property type="evidence" value="ECO:0007669"/>
    <property type="project" value="UniProtKB-SubCell"/>
</dbReference>
<keyword evidence="3 6" id="KW-0489">Methyltransferase</keyword>
<reference evidence="9" key="2">
    <citation type="submission" date="2011-01" db="EMBL/GenBank/DDBJ databases">
        <title>The complete genome of Nitratifractor salsuginis DSM 16511.</title>
        <authorList>
            <consortium name="US DOE Joint Genome Institute (JGI-PGF)"/>
            <person name="Lucas S."/>
            <person name="Copeland A."/>
            <person name="Lapidus A."/>
            <person name="Bruce D."/>
            <person name="Goodwin L."/>
            <person name="Pitluck S."/>
            <person name="Kyrpides N."/>
            <person name="Mavromatis K."/>
            <person name="Ivanova N."/>
            <person name="Mikhailova N."/>
            <person name="Zeytun A."/>
            <person name="Detter J.C."/>
            <person name="Tapia R."/>
            <person name="Han C."/>
            <person name="Land M."/>
            <person name="Hauser L."/>
            <person name="Markowitz V."/>
            <person name="Cheng J.-F."/>
            <person name="Hugenholtz P."/>
            <person name="Woyke T."/>
            <person name="Wu D."/>
            <person name="Tindall B."/>
            <person name="Schuetze A."/>
            <person name="Brambilla E."/>
            <person name="Klenk H.-P."/>
            <person name="Eisen J.A."/>
        </authorList>
    </citation>
    <scope>NUCLEOTIDE SEQUENCE [LARGE SCALE GENOMIC DNA]</scope>
    <source>
        <strain evidence="9">DSM 16511 / JCM 12458 / E9I37-1</strain>
    </source>
</reference>
<dbReference type="RefSeq" id="WP_013554784.1">
    <property type="nucleotide sequence ID" value="NC_014935.1"/>
</dbReference>
<name>E6X230_NITSE</name>
<dbReference type="EC" id="2.1.1.198" evidence="6"/>
<evidence type="ECO:0000256" key="5">
    <source>
        <dbReference type="ARBA" id="ARBA00022691"/>
    </source>
</evidence>
<dbReference type="PIRSF" id="PIRSF005917">
    <property type="entry name" value="MTase_YraL"/>
    <property type="match status" value="1"/>
</dbReference>
<evidence type="ECO:0000256" key="2">
    <source>
        <dbReference type="ARBA" id="ARBA00022552"/>
    </source>
</evidence>
<dbReference type="NCBIfam" id="TIGR00096">
    <property type="entry name" value="16S rRNA (cytidine(1402)-2'-O)-methyltransferase"/>
    <property type="match status" value="1"/>
</dbReference>
<dbReference type="PANTHER" id="PTHR46111:SF1">
    <property type="entry name" value="RIBOSOMAL RNA SMALL SUBUNIT METHYLTRANSFERASE I"/>
    <property type="match status" value="1"/>
</dbReference>
<gene>
    <name evidence="6" type="primary">rsmI</name>
    <name evidence="8" type="ordered locus">Nitsa_1854</name>
</gene>
<evidence type="ECO:0000256" key="3">
    <source>
        <dbReference type="ARBA" id="ARBA00022603"/>
    </source>
</evidence>
<dbReference type="STRING" id="749222.Nitsa_1854"/>
<dbReference type="SUPFAM" id="SSF53790">
    <property type="entry name" value="Tetrapyrrole methylase"/>
    <property type="match status" value="1"/>
</dbReference>
<evidence type="ECO:0000256" key="1">
    <source>
        <dbReference type="ARBA" id="ARBA00022490"/>
    </source>
</evidence>
<keyword evidence="9" id="KW-1185">Reference proteome</keyword>
<reference evidence="8 9" key="1">
    <citation type="journal article" date="2011" name="Stand. Genomic Sci.">
        <title>Complete genome sequence of Nitratifractor salsuginis type strain (E9I37-1).</title>
        <authorList>
            <person name="Anderson I."/>
            <person name="Sikorski J."/>
            <person name="Zeytun A."/>
            <person name="Nolan M."/>
            <person name="Lapidus A."/>
            <person name="Lucas S."/>
            <person name="Hammon N."/>
            <person name="Deshpande S."/>
            <person name="Cheng J.F."/>
            <person name="Tapia R."/>
            <person name="Han C."/>
            <person name="Goodwin L."/>
            <person name="Pitluck S."/>
            <person name="Liolios K."/>
            <person name="Pagani I."/>
            <person name="Ivanova N."/>
            <person name="Huntemann M."/>
            <person name="Mavromatis K."/>
            <person name="Ovchinikova G."/>
            <person name="Pati A."/>
            <person name="Chen A."/>
            <person name="Palaniappan K."/>
            <person name="Land M."/>
            <person name="Hauser L."/>
            <person name="Brambilla E.M."/>
            <person name="Ngatchou-Djao O.D."/>
            <person name="Rohde M."/>
            <person name="Tindall B.J."/>
            <person name="Goker M."/>
            <person name="Detter J.C."/>
            <person name="Woyke T."/>
            <person name="Bristow J."/>
            <person name="Eisen J.A."/>
            <person name="Markowitz V."/>
            <person name="Hugenholtz P."/>
            <person name="Klenk H.P."/>
            <person name="Kyrpides N.C."/>
        </authorList>
    </citation>
    <scope>NUCLEOTIDE SEQUENCE [LARGE SCALE GENOMIC DNA]</scope>
    <source>
        <strain evidence="9">DSM 16511 / JCM 12458 / E9I37-1</strain>
    </source>
</reference>
<dbReference type="HAMAP" id="MF_01877">
    <property type="entry name" value="16SrRNA_methyltr_I"/>
    <property type="match status" value="1"/>
</dbReference>
<dbReference type="InterPro" id="IPR008189">
    <property type="entry name" value="rRNA_ssu_MeTfrase_I"/>
</dbReference>
<dbReference type="InterPro" id="IPR018063">
    <property type="entry name" value="SAM_MeTrfase_RsmI_CS"/>
</dbReference>
<dbReference type="AlphaFoldDB" id="E6X230"/>
<evidence type="ECO:0000256" key="4">
    <source>
        <dbReference type="ARBA" id="ARBA00022679"/>
    </source>
</evidence>
<dbReference type="Gene3D" id="3.40.1010.10">
    <property type="entry name" value="Cobalt-precorrin-4 Transmethylase, Domain 1"/>
    <property type="match status" value="1"/>
</dbReference>
<dbReference type="InterPro" id="IPR000878">
    <property type="entry name" value="4pyrrol_Mease"/>
</dbReference>
<feature type="domain" description="Tetrapyrrole methylase" evidence="7">
    <location>
        <begin position="1"/>
        <end position="204"/>
    </location>
</feature>
<dbReference type="eggNOG" id="COG0313">
    <property type="taxonomic scope" value="Bacteria"/>
</dbReference>
<dbReference type="OrthoDB" id="9809084at2"/>
<dbReference type="HOGENOM" id="CLU_044779_4_0_7"/>
<dbReference type="KEGG" id="nsa:Nitsa_1854"/>
<dbReference type="InterPro" id="IPR035996">
    <property type="entry name" value="4pyrrol_Methylase_sf"/>
</dbReference>
<dbReference type="CDD" id="cd11648">
    <property type="entry name" value="RsmI"/>
    <property type="match status" value="1"/>
</dbReference>
<accession>E6X230</accession>
<dbReference type="InterPro" id="IPR014777">
    <property type="entry name" value="4pyrrole_Mease_sub1"/>
</dbReference>
<comment type="subcellular location">
    <subcellularLocation>
        <location evidence="6">Cytoplasm</location>
    </subcellularLocation>
</comment>
<evidence type="ECO:0000313" key="9">
    <source>
        <dbReference type="Proteomes" id="UP000008633"/>
    </source>
</evidence>
<dbReference type="Proteomes" id="UP000008633">
    <property type="component" value="Chromosome"/>
</dbReference>
<dbReference type="EMBL" id="CP002452">
    <property type="protein sequence ID" value="ADV47099.1"/>
    <property type="molecule type" value="Genomic_DNA"/>
</dbReference>
<dbReference type="PROSITE" id="PS01296">
    <property type="entry name" value="RSMI"/>
    <property type="match status" value="1"/>
</dbReference>
<comment type="similarity">
    <text evidence="6">Belongs to the methyltransferase superfamily. RsmI family.</text>
</comment>